<dbReference type="AlphaFoldDB" id="A0AAX6GLY3"/>
<feature type="compositionally biased region" description="Basic and acidic residues" evidence="9">
    <location>
        <begin position="1"/>
        <end position="10"/>
    </location>
</feature>
<evidence type="ECO:0000256" key="3">
    <source>
        <dbReference type="ARBA" id="ARBA00023015"/>
    </source>
</evidence>
<evidence type="ECO:0000256" key="7">
    <source>
        <dbReference type="ARBA" id="ARBA00023242"/>
    </source>
</evidence>
<dbReference type="SUPFAM" id="SSF46689">
    <property type="entry name" value="Homeodomain-like"/>
    <property type="match status" value="1"/>
</dbReference>
<keyword evidence="6" id="KW-0804">Transcription</keyword>
<dbReference type="Gene3D" id="1.10.10.60">
    <property type="entry name" value="Homeodomain-like"/>
    <property type="match status" value="1"/>
</dbReference>
<reference evidence="11" key="2">
    <citation type="submission" date="2023-04" db="EMBL/GenBank/DDBJ databases">
        <authorList>
            <person name="Bruccoleri R.E."/>
            <person name="Oakeley E.J."/>
            <person name="Faust A.-M."/>
            <person name="Dessus-Babus S."/>
            <person name="Altorfer M."/>
            <person name="Burckhardt D."/>
            <person name="Oertli M."/>
            <person name="Naumann U."/>
            <person name="Petersen F."/>
            <person name="Wong J."/>
        </authorList>
    </citation>
    <scope>NUCLEOTIDE SEQUENCE</scope>
    <source>
        <strain evidence="11">GSM-AAB239-AS_SAM_17_03QT</strain>
        <tissue evidence="11">Leaf</tissue>
    </source>
</reference>
<evidence type="ECO:0000313" key="11">
    <source>
        <dbReference type="EMBL" id="KAJ6829700.1"/>
    </source>
</evidence>
<dbReference type="FunFam" id="1.10.10.60:FF:000083">
    <property type="entry name" value="BEL1-like homeodomain protein 4"/>
    <property type="match status" value="1"/>
</dbReference>
<dbReference type="InterPro" id="IPR006563">
    <property type="entry name" value="POX_dom"/>
</dbReference>
<protein>
    <submittedName>
        <fullName evidence="11">Homeobox protein BEL1-like protein</fullName>
    </submittedName>
</protein>
<dbReference type="GO" id="GO:0003677">
    <property type="term" value="F:DNA binding"/>
    <property type="evidence" value="ECO:0007669"/>
    <property type="project" value="UniProtKB-UniRule"/>
</dbReference>
<dbReference type="InterPro" id="IPR001356">
    <property type="entry name" value="HD"/>
</dbReference>
<evidence type="ECO:0000259" key="10">
    <source>
        <dbReference type="PROSITE" id="PS50071"/>
    </source>
</evidence>
<dbReference type="Pfam" id="PF07526">
    <property type="entry name" value="POX"/>
    <property type="match status" value="1"/>
</dbReference>
<comment type="similarity">
    <text evidence="2">Belongs to the TALE/BELL homeobox family.</text>
</comment>
<dbReference type="PROSITE" id="PS50071">
    <property type="entry name" value="HOMEOBOX_2"/>
    <property type="match status" value="1"/>
</dbReference>
<keyword evidence="5 8" id="KW-0371">Homeobox</keyword>
<evidence type="ECO:0000256" key="6">
    <source>
        <dbReference type="ARBA" id="ARBA00023163"/>
    </source>
</evidence>
<dbReference type="CDD" id="cd00086">
    <property type="entry name" value="homeodomain"/>
    <property type="match status" value="1"/>
</dbReference>
<dbReference type="InterPro" id="IPR009057">
    <property type="entry name" value="Homeodomain-like_sf"/>
</dbReference>
<evidence type="ECO:0000256" key="4">
    <source>
        <dbReference type="ARBA" id="ARBA00023125"/>
    </source>
</evidence>
<gene>
    <name evidence="11" type="ORF">M6B38_356720</name>
</gene>
<dbReference type="Pfam" id="PF05920">
    <property type="entry name" value="Homeobox_KN"/>
    <property type="match status" value="1"/>
</dbReference>
<evidence type="ECO:0000256" key="5">
    <source>
        <dbReference type="ARBA" id="ARBA00023155"/>
    </source>
</evidence>
<feature type="region of interest" description="Disordered" evidence="9">
    <location>
        <begin position="399"/>
        <end position="488"/>
    </location>
</feature>
<feature type="region of interest" description="Disordered" evidence="9">
    <location>
        <begin position="1"/>
        <end position="22"/>
    </location>
</feature>
<dbReference type="GO" id="GO:0006355">
    <property type="term" value="P:regulation of DNA-templated transcription"/>
    <property type="evidence" value="ECO:0007669"/>
    <property type="project" value="InterPro"/>
</dbReference>
<feature type="domain" description="Homeobox" evidence="10">
    <location>
        <begin position="327"/>
        <end position="390"/>
    </location>
</feature>
<evidence type="ECO:0000256" key="1">
    <source>
        <dbReference type="ARBA" id="ARBA00004123"/>
    </source>
</evidence>
<keyword evidence="7 8" id="KW-0539">Nucleus</keyword>
<proteinExistence type="inferred from homology"/>
<comment type="subcellular location">
    <subcellularLocation>
        <location evidence="1 8">Nucleus</location>
    </subcellularLocation>
</comment>
<accession>A0AAX6GLY3</accession>
<feature type="DNA-binding region" description="Homeobox" evidence="8">
    <location>
        <begin position="329"/>
        <end position="391"/>
    </location>
</feature>
<dbReference type="SMART" id="SM00389">
    <property type="entry name" value="HOX"/>
    <property type="match status" value="1"/>
</dbReference>
<evidence type="ECO:0000256" key="8">
    <source>
        <dbReference type="PROSITE-ProRule" id="PRU00108"/>
    </source>
</evidence>
<dbReference type="InterPro" id="IPR050224">
    <property type="entry name" value="TALE_homeobox"/>
</dbReference>
<dbReference type="EMBL" id="JANAVB010018199">
    <property type="protein sequence ID" value="KAJ6829700.1"/>
    <property type="molecule type" value="Genomic_DNA"/>
</dbReference>
<evidence type="ECO:0000256" key="9">
    <source>
        <dbReference type="SAM" id="MobiDB-lite"/>
    </source>
</evidence>
<evidence type="ECO:0000256" key="2">
    <source>
        <dbReference type="ARBA" id="ARBA00006454"/>
    </source>
</evidence>
<dbReference type="SMART" id="SM00574">
    <property type="entry name" value="POX"/>
    <property type="match status" value="1"/>
</dbReference>
<dbReference type="PANTHER" id="PTHR11850">
    <property type="entry name" value="HOMEOBOX PROTEIN TRANSCRIPTION FACTORS"/>
    <property type="match status" value="1"/>
</dbReference>
<organism evidence="11 12">
    <name type="scientific">Iris pallida</name>
    <name type="common">Sweet iris</name>
    <dbReference type="NCBI Taxonomy" id="29817"/>
    <lineage>
        <taxon>Eukaryota</taxon>
        <taxon>Viridiplantae</taxon>
        <taxon>Streptophyta</taxon>
        <taxon>Embryophyta</taxon>
        <taxon>Tracheophyta</taxon>
        <taxon>Spermatophyta</taxon>
        <taxon>Magnoliopsida</taxon>
        <taxon>Liliopsida</taxon>
        <taxon>Asparagales</taxon>
        <taxon>Iridaceae</taxon>
        <taxon>Iridoideae</taxon>
        <taxon>Irideae</taxon>
        <taxon>Iris</taxon>
    </lineage>
</organism>
<dbReference type="Proteomes" id="UP001140949">
    <property type="component" value="Unassembled WGS sequence"/>
</dbReference>
<keyword evidence="3" id="KW-0805">Transcription regulation</keyword>
<keyword evidence="4 8" id="KW-0238">DNA-binding</keyword>
<reference evidence="11" key="1">
    <citation type="journal article" date="2023" name="GigaByte">
        <title>Genome assembly of the bearded iris, Iris pallida Lam.</title>
        <authorList>
            <person name="Bruccoleri R.E."/>
            <person name="Oakeley E.J."/>
            <person name="Faust A.M.E."/>
            <person name="Altorfer M."/>
            <person name="Dessus-Babus S."/>
            <person name="Burckhardt D."/>
            <person name="Oertli M."/>
            <person name="Naumann U."/>
            <person name="Petersen F."/>
            <person name="Wong J."/>
        </authorList>
    </citation>
    <scope>NUCLEOTIDE SEQUENCE</scope>
    <source>
        <strain evidence="11">GSM-AAB239-AS_SAM_17_03QT</strain>
    </source>
</reference>
<dbReference type="InterPro" id="IPR008422">
    <property type="entry name" value="KN_HD"/>
</dbReference>
<keyword evidence="12" id="KW-1185">Reference proteome</keyword>
<evidence type="ECO:0000313" key="12">
    <source>
        <dbReference type="Proteomes" id="UP001140949"/>
    </source>
</evidence>
<sequence length="585" mass="65315">MAQESHHDFAYEDFSSASNTRMQSLEPSHEILSLQAGMEMLGLPLKQDSSSTYLEQWRSFATKADTNSSIGQDNFMFGSSEAAAAMTNLWQQQQQQNGMMGDESSLKCLFPVQGDHNQQLSHGLSLSLHNSESYEEDFSSDAARDARFFPETYRFKDSMYMALAQELLNEFCSIGGGFGSSKHKTRKANQWEEGGSSSSASWNLSLFTMDVLELQKRKAMLLSMLEEVGRKYKRYCDQMSALVSSFEAVAGEGAATVYSTLASKAMSRHFRSLRDGIVSQIQATRKAMGEKDPVVPGITKGETPRLKILDKCIRQQKAFQQAGVMESQPWRPQRGLPEPSVSVLRAWLFEHFLHPYPSDVDKHILSRQTGLSRSQVSNWFINARVRLWKPMVEEMYVEETKEQDNQSFEGTTEHEKKNSGRQSQLLQSTKHNNPRVPSAYEEDDDQEPPLGHLHMNSLSSMINRGSHHLAGSDRGGRQQQQQQQVSREENFGAVDLDFSSYNNCSGSSGQNVGGNNVSLTLGLQHHTGGGMSLPFSPASQQSIMFSGAQMEVDCQPVHFSIIDGEAQNLPYRNLMGAQLLHDLAG</sequence>
<name>A0AAX6GLY3_IRIPA</name>
<comment type="caution">
    <text evidence="11">The sequence shown here is derived from an EMBL/GenBank/DDBJ whole genome shotgun (WGS) entry which is preliminary data.</text>
</comment>
<feature type="compositionally biased region" description="Polar residues" evidence="9">
    <location>
        <begin position="420"/>
        <end position="431"/>
    </location>
</feature>
<dbReference type="GO" id="GO:0005634">
    <property type="term" value="C:nucleus"/>
    <property type="evidence" value="ECO:0007669"/>
    <property type="project" value="UniProtKB-SubCell"/>
</dbReference>